<dbReference type="GO" id="GO:0016705">
    <property type="term" value="F:oxidoreductase activity, acting on paired donors, with incorporation or reduction of molecular oxygen"/>
    <property type="evidence" value="ECO:0007669"/>
    <property type="project" value="InterPro"/>
</dbReference>
<reference evidence="17" key="2">
    <citation type="submission" date="2025-04" db="UniProtKB">
        <authorList>
            <consortium name="RefSeq"/>
        </authorList>
    </citation>
    <scope>IDENTIFICATION</scope>
    <source>
        <strain evidence="17">USDA-PBARC FA_bdor</strain>
        <tissue evidence="17">Whole organism</tissue>
    </source>
</reference>
<dbReference type="InterPro" id="IPR001128">
    <property type="entry name" value="Cyt_P450"/>
</dbReference>
<keyword evidence="9 14" id="KW-0560">Oxidoreductase</keyword>
<dbReference type="FunFam" id="1.10.630.10:FF:000182">
    <property type="entry name" value="Cytochrome P450 3A4"/>
    <property type="match status" value="1"/>
</dbReference>
<dbReference type="GO" id="GO:0004497">
    <property type="term" value="F:monooxygenase activity"/>
    <property type="evidence" value="ECO:0007669"/>
    <property type="project" value="UniProtKB-KW"/>
</dbReference>
<evidence type="ECO:0000256" key="1">
    <source>
        <dbReference type="ARBA" id="ARBA00001971"/>
    </source>
</evidence>
<name>A0A0C9Q2T5_9HYME</name>
<dbReference type="RefSeq" id="XP_011299793.1">
    <property type="nucleotide sequence ID" value="XM_011301491.1"/>
</dbReference>
<sequence>MELMCIVTTALIAVIFALLYRYLTANYGYWQERRILVPSGIVPGFGHMLPTFTMKKSVAEMMEDIHKAFPKSSMVGIYMLRKPVLVVRDAELVKTVLQTEFNNFRHHQTLDNIIDPLMDQNPFFLNDQKWKDARSVLLSTMTSKKLKTLSLVLRDGCSKFVKYLNNQLEGKQSIDVEGKPLFKRVTVEVSANAVLSVEEGMFNDDSPKIFKSMMETIFVPSTLQTLKGIAFFFFPMLNTFFGTSFVPQWVSKRFTKIVNNLIDERENGMTKREDVLQHLTEYCAGKNLSRSSVISNVFSFFLESYETSTLTMSFLACDLAKYPEVQSKVRKEIETVASRFGGEVSYEAISEMTYLDQVISESTRLHPIAGALRKFCSEETELVGSDGLRHKMKPGDEVMLSIYGLHKDPDYWDRPDEFRPERFDKESQECKQRHNYVFLPFSEGPRQCPGMRMAMLVVKMVFVNILRNFVIEKSPKLREPIVLDPMSLMPYIKGGAWIRLRRLH</sequence>
<evidence type="ECO:0000256" key="13">
    <source>
        <dbReference type="PIRSR" id="PIRSR602401-1"/>
    </source>
</evidence>
<comment type="cofactor">
    <cofactor evidence="1 13">
        <name>heme</name>
        <dbReference type="ChEBI" id="CHEBI:30413"/>
    </cofactor>
</comment>
<comment type="subcellular location">
    <subcellularLocation>
        <location evidence="3">Endoplasmic reticulum membrane</location>
        <topology evidence="3">Peripheral membrane protein</topology>
    </subcellularLocation>
    <subcellularLocation>
        <location evidence="2">Microsome membrane</location>
        <topology evidence="2">Peripheral membrane protein</topology>
    </subcellularLocation>
</comment>
<reference evidence="15" key="1">
    <citation type="submission" date="2015-01" db="EMBL/GenBank/DDBJ databases">
        <title>Transcriptome Assembly of Fopius arisanus.</title>
        <authorList>
            <person name="Geib S."/>
        </authorList>
    </citation>
    <scope>NUCLEOTIDE SEQUENCE</scope>
</reference>
<evidence type="ECO:0000256" key="8">
    <source>
        <dbReference type="ARBA" id="ARBA00022848"/>
    </source>
</evidence>
<accession>A0A0C9Q2T5</accession>
<organism evidence="15">
    <name type="scientific">Fopius arisanus</name>
    <dbReference type="NCBI Taxonomy" id="64838"/>
    <lineage>
        <taxon>Eukaryota</taxon>
        <taxon>Metazoa</taxon>
        <taxon>Ecdysozoa</taxon>
        <taxon>Arthropoda</taxon>
        <taxon>Hexapoda</taxon>
        <taxon>Insecta</taxon>
        <taxon>Pterygota</taxon>
        <taxon>Neoptera</taxon>
        <taxon>Endopterygota</taxon>
        <taxon>Hymenoptera</taxon>
        <taxon>Apocrita</taxon>
        <taxon>Ichneumonoidea</taxon>
        <taxon>Braconidae</taxon>
        <taxon>Opiinae</taxon>
        <taxon>Fopius</taxon>
    </lineage>
</organism>
<evidence type="ECO:0000256" key="9">
    <source>
        <dbReference type="ARBA" id="ARBA00023002"/>
    </source>
</evidence>
<dbReference type="Gene3D" id="1.10.630.10">
    <property type="entry name" value="Cytochrome P450"/>
    <property type="match status" value="1"/>
</dbReference>
<dbReference type="EMBL" id="GBYB01008323">
    <property type="protein sequence ID" value="JAG78090.1"/>
    <property type="molecule type" value="Transcribed_RNA"/>
</dbReference>
<dbReference type="OrthoDB" id="2789670at2759"/>
<keyword evidence="16" id="KW-1185">Reference proteome</keyword>
<keyword evidence="6 13" id="KW-0479">Metal-binding</keyword>
<dbReference type="InterPro" id="IPR017972">
    <property type="entry name" value="Cyt_P450_CS"/>
</dbReference>
<keyword evidence="11 14" id="KW-0503">Monooxygenase</keyword>
<gene>
    <name evidence="15" type="primary">Cyp28d1_1</name>
    <name evidence="17" type="synonym">LOC105264550</name>
    <name evidence="15" type="ORF">g.14678</name>
</gene>
<evidence type="ECO:0000256" key="5">
    <source>
        <dbReference type="ARBA" id="ARBA00022617"/>
    </source>
</evidence>
<dbReference type="PANTHER" id="PTHR24292:SF54">
    <property type="entry name" value="CYP9F3-RELATED"/>
    <property type="match status" value="1"/>
</dbReference>
<dbReference type="PRINTS" id="PR00385">
    <property type="entry name" value="P450"/>
</dbReference>
<evidence type="ECO:0000256" key="12">
    <source>
        <dbReference type="ARBA" id="ARBA00023136"/>
    </source>
</evidence>
<dbReference type="InterPro" id="IPR050476">
    <property type="entry name" value="Insect_CytP450_Detox"/>
</dbReference>
<comment type="similarity">
    <text evidence="4 14">Belongs to the cytochrome P450 family.</text>
</comment>
<evidence type="ECO:0000256" key="2">
    <source>
        <dbReference type="ARBA" id="ARBA00004174"/>
    </source>
</evidence>
<evidence type="ECO:0000256" key="7">
    <source>
        <dbReference type="ARBA" id="ARBA00022824"/>
    </source>
</evidence>
<keyword evidence="5 13" id="KW-0349">Heme</keyword>
<dbReference type="GO" id="GO:0005506">
    <property type="term" value="F:iron ion binding"/>
    <property type="evidence" value="ECO:0007669"/>
    <property type="project" value="InterPro"/>
</dbReference>
<keyword evidence="10 13" id="KW-0408">Iron</keyword>
<dbReference type="CDD" id="cd11056">
    <property type="entry name" value="CYP6-like"/>
    <property type="match status" value="1"/>
</dbReference>
<dbReference type="SUPFAM" id="SSF48264">
    <property type="entry name" value="Cytochrome P450"/>
    <property type="match status" value="1"/>
</dbReference>
<dbReference type="GO" id="GO:0005789">
    <property type="term" value="C:endoplasmic reticulum membrane"/>
    <property type="evidence" value="ECO:0007669"/>
    <property type="project" value="UniProtKB-SubCell"/>
</dbReference>
<dbReference type="GeneID" id="105264550"/>
<evidence type="ECO:0000256" key="10">
    <source>
        <dbReference type="ARBA" id="ARBA00023004"/>
    </source>
</evidence>
<protein>
    <submittedName>
        <fullName evidence="15">Cyp28d1_1 protein</fullName>
    </submittedName>
    <submittedName>
        <fullName evidence="17">Probable cytochrome P450 28d1</fullName>
    </submittedName>
</protein>
<evidence type="ECO:0000256" key="14">
    <source>
        <dbReference type="RuleBase" id="RU000461"/>
    </source>
</evidence>
<keyword evidence="12" id="KW-0472">Membrane</keyword>
<evidence type="ECO:0000313" key="17">
    <source>
        <dbReference type="RefSeq" id="XP_011299793.1"/>
    </source>
</evidence>
<keyword evidence="7" id="KW-0256">Endoplasmic reticulum</keyword>
<dbReference type="PROSITE" id="PS00086">
    <property type="entry name" value="CYTOCHROME_P450"/>
    <property type="match status" value="1"/>
</dbReference>
<dbReference type="Pfam" id="PF00067">
    <property type="entry name" value="p450"/>
    <property type="match status" value="1"/>
</dbReference>
<dbReference type="GO" id="GO:0020037">
    <property type="term" value="F:heme binding"/>
    <property type="evidence" value="ECO:0007669"/>
    <property type="project" value="InterPro"/>
</dbReference>
<dbReference type="AlphaFoldDB" id="A0A0C9Q2T5"/>
<evidence type="ECO:0000256" key="3">
    <source>
        <dbReference type="ARBA" id="ARBA00004406"/>
    </source>
</evidence>
<evidence type="ECO:0000256" key="11">
    <source>
        <dbReference type="ARBA" id="ARBA00023033"/>
    </source>
</evidence>
<evidence type="ECO:0000256" key="4">
    <source>
        <dbReference type="ARBA" id="ARBA00010617"/>
    </source>
</evidence>
<dbReference type="PRINTS" id="PR00463">
    <property type="entry name" value="EP450I"/>
</dbReference>
<dbReference type="InterPro" id="IPR036396">
    <property type="entry name" value="Cyt_P450_sf"/>
</dbReference>
<evidence type="ECO:0000256" key="6">
    <source>
        <dbReference type="ARBA" id="ARBA00022723"/>
    </source>
</evidence>
<accession>A0A9R1SZF2</accession>
<proteinExistence type="inferred from homology"/>
<dbReference type="InterPro" id="IPR002401">
    <property type="entry name" value="Cyt_P450_E_grp-I"/>
</dbReference>
<feature type="binding site" description="axial binding residue" evidence="13">
    <location>
        <position position="448"/>
    </location>
    <ligand>
        <name>heme</name>
        <dbReference type="ChEBI" id="CHEBI:30413"/>
    </ligand>
    <ligandPart>
        <name>Fe</name>
        <dbReference type="ChEBI" id="CHEBI:18248"/>
    </ligandPart>
</feature>
<dbReference type="PANTHER" id="PTHR24292">
    <property type="entry name" value="CYTOCHROME P450"/>
    <property type="match status" value="1"/>
</dbReference>
<dbReference type="KEGG" id="fas:105264550"/>
<evidence type="ECO:0000313" key="15">
    <source>
        <dbReference type="EMBL" id="JAG78090.1"/>
    </source>
</evidence>
<keyword evidence="8" id="KW-0492">Microsome</keyword>
<evidence type="ECO:0000313" key="16">
    <source>
        <dbReference type="Proteomes" id="UP000694866"/>
    </source>
</evidence>
<dbReference type="Proteomes" id="UP000694866">
    <property type="component" value="Unplaced"/>
</dbReference>